<proteinExistence type="inferred from homology"/>
<protein>
    <submittedName>
        <fullName evidence="2">Meso-butanediol dehydrogenase / (S,S)-butanediol dehydrogenase / diacetyl reductase</fullName>
    </submittedName>
</protein>
<gene>
    <name evidence="2" type="ORF">SAMN06295909_3158</name>
</gene>
<dbReference type="NCBIfam" id="NF005559">
    <property type="entry name" value="PRK07231.1"/>
    <property type="match status" value="1"/>
</dbReference>
<dbReference type="InterPro" id="IPR002347">
    <property type="entry name" value="SDR_fam"/>
</dbReference>
<comment type="caution">
    <text evidence="2">The sequence shown here is derived from an EMBL/GenBank/DDBJ whole genome shotgun (WGS) entry which is preliminary data.</text>
</comment>
<accession>A0ABY1RHT7</accession>
<name>A0ABY1RHT7_9MICO</name>
<reference evidence="2 3" key="1">
    <citation type="submission" date="2017-04" db="EMBL/GenBank/DDBJ databases">
        <authorList>
            <person name="Varghese N."/>
            <person name="Submissions S."/>
        </authorList>
    </citation>
    <scope>NUCLEOTIDE SEQUENCE [LARGE SCALE GENOMIC DNA]</scope>
    <source>
        <strain evidence="2 3">VKM Ac-1784</strain>
    </source>
</reference>
<dbReference type="Pfam" id="PF13561">
    <property type="entry name" value="adh_short_C2"/>
    <property type="match status" value="1"/>
</dbReference>
<organism evidence="2 3">
    <name type="scientific">Plantibacter elymi</name>
    <name type="common">nom. nud.</name>
    <dbReference type="NCBI Taxonomy" id="199708"/>
    <lineage>
        <taxon>Bacteria</taxon>
        <taxon>Bacillati</taxon>
        <taxon>Actinomycetota</taxon>
        <taxon>Actinomycetes</taxon>
        <taxon>Micrococcales</taxon>
        <taxon>Microbacteriaceae</taxon>
        <taxon>Plantibacter</taxon>
    </lineage>
</organism>
<evidence type="ECO:0000313" key="3">
    <source>
        <dbReference type="Proteomes" id="UP000194464"/>
    </source>
</evidence>
<dbReference type="SUPFAM" id="SSF51735">
    <property type="entry name" value="NAD(P)-binding Rossmann-fold domains"/>
    <property type="match status" value="1"/>
</dbReference>
<dbReference type="InterPro" id="IPR036291">
    <property type="entry name" value="NAD(P)-bd_dom_sf"/>
</dbReference>
<dbReference type="EMBL" id="FXWJ01000005">
    <property type="protein sequence ID" value="SMQ73177.1"/>
    <property type="molecule type" value="Genomic_DNA"/>
</dbReference>
<dbReference type="PROSITE" id="PS00061">
    <property type="entry name" value="ADH_SHORT"/>
    <property type="match status" value="1"/>
</dbReference>
<dbReference type="RefSeq" id="WP_086474809.1">
    <property type="nucleotide sequence ID" value="NZ_FXWJ01000005.1"/>
</dbReference>
<dbReference type="InterPro" id="IPR020904">
    <property type="entry name" value="Sc_DH/Rdtase_CS"/>
</dbReference>
<keyword evidence="3" id="KW-1185">Reference proteome</keyword>
<dbReference type="PRINTS" id="PR00081">
    <property type="entry name" value="GDHRDH"/>
</dbReference>
<dbReference type="PRINTS" id="PR00080">
    <property type="entry name" value="SDRFAMILY"/>
</dbReference>
<sequence length="264" mass="27677">MSNESIQGRFAGKVAIVTGGVSGIGAKITERLVAEGASVVVADINAELIASAAETFGDRVWGRRTDVTDEADFCALVAETVERFGTLDTLFNVAGGSRAGTITDISFEDWDFTVRLNLYSAFNGTRLAARQFLAEGKAGSIVNIASLNSLVPMHFGVGYTASKAGAVMLTKQAALELGEHGIRVNAVSPGLVATPLTKSLTDIPGVQAAYDERIPLRRAAAPEEIAAAALFLASDDASYISGDNLVVDGAWQTTGYPDLRPFMS</sequence>
<evidence type="ECO:0000313" key="2">
    <source>
        <dbReference type="EMBL" id="SMQ73177.1"/>
    </source>
</evidence>
<dbReference type="PANTHER" id="PTHR42820">
    <property type="entry name" value="SHORT-CHAIN DEHYDROGENASE REDUCTASE"/>
    <property type="match status" value="1"/>
</dbReference>
<dbReference type="Proteomes" id="UP000194464">
    <property type="component" value="Unassembled WGS sequence"/>
</dbReference>
<evidence type="ECO:0000256" key="1">
    <source>
        <dbReference type="ARBA" id="ARBA00006484"/>
    </source>
</evidence>
<dbReference type="CDD" id="cd05233">
    <property type="entry name" value="SDR_c"/>
    <property type="match status" value="1"/>
</dbReference>
<comment type="similarity">
    <text evidence="1">Belongs to the short-chain dehydrogenases/reductases (SDR) family.</text>
</comment>
<dbReference type="Gene3D" id="3.40.50.720">
    <property type="entry name" value="NAD(P)-binding Rossmann-like Domain"/>
    <property type="match status" value="1"/>
</dbReference>
<dbReference type="PANTHER" id="PTHR42820:SF1">
    <property type="entry name" value="SHORT-CHAIN DEHYDROGENASE_REDUCTASE FAMILY PROTEIN"/>
    <property type="match status" value="1"/>
</dbReference>